<dbReference type="InterPro" id="IPR018794">
    <property type="entry name" value="UPF0538"/>
</dbReference>
<protein>
    <submittedName>
        <fullName evidence="2">SPOSA6832_01036-mRNA-1:cds</fullName>
    </submittedName>
</protein>
<dbReference type="AlphaFoldDB" id="A0A0D6EHL0"/>
<gene>
    <name evidence="2" type="primary">SPOSA6832_01036</name>
</gene>
<evidence type="ECO:0000313" key="3">
    <source>
        <dbReference type="Proteomes" id="UP000243876"/>
    </source>
</evidence>
<proteinExistence type="inferred from homology"/>
<dbReference type="Pfam" id="PF10209">
    <property type="entry name" value="DUF2340"/>
    <property type="match status" value="1"/>
</dbReference>
<comment type="similarity">
    <text evidence="1">Belongs to the UPF0538 family.</text>
</comment>
<dbReference type="PANTHER" id="PTHR18444">
    <property type="entry name" value="UPF0538 FAMILY MEMBER"/>
    <property type="match status" value="1"/>
</dbReference>
<evidence type="ECO:0000313" key="2">
    <source>
        <dbReference type="EMBL" id="CEQ39512.1"/>
    </source>
</evidence>
<dbReference type="EMBL" id="CENE01000003">
    <property type="protein sequence ID" value="CEQ39512.1"/>
    <property type="molecule type" value="Genomic_DNA"/>
</dbReference>
<name>A0A0D6EHL0_SPOSA</name>
<keyword evidence="3" id="KW-1185">Reference proteome</keyword>
<reference evidence="3" key="1">
    <citation type="submission" date="2015-02" db="EMBL/GenBank/DDBJ databases">
        <authorList>
            <person name="Gon?alves P."/>
        </authorList>
    </citation>
    <scope>NUCLEOTIDE SEQUENCE [LARGE SCALE GENOMIC DNA]</scope>
</reference>
<dbReference type="PANTHER" id="PTHR18444:SF9">
    <property type="entry name" value="UPF0538 PROTEIN C2ORF76"/>
    <property type="match status" value="1"/>
</dbReference>
<evidence type="ECO:0000256" key="1">
    <source>
        <dbReference type="ARBA" id="ARBA00007176"/>
    </source>
</evidence>
<organism evidence="2 3">
    <name type="scientific">Sporidiobolus salmonicolor</name>
    <name type="common">Yeast-like fungus</name>
    <name type="synonym">Sporobolomyces salmonicolor</name>
    <dbReference type="NCBI Taxonomy" id="5005"/>
    <lineage>
        <taxon>Eukaryota</taxon>
        <taxon>Fungi</taxon>
        <taxon>Dikarya</taxon>
        <taxon>Basidiomycota</taxon>
        <taxon>Pucciniomycotina</taxon>
        <taxon>Microbotryomycetes</taxon>
        <taxon>Sporidiobolales</taxon>
        <taxon>Sporidiobolaceae</taxon>
        <taxon>Sporobolomyces</taxon>
    </lineage>
</organism>
<dbReference type="OrthoDB" id="937at2759"/>
<sequence>MADGAAPVASEESTHAYDALTNTLRPLTDIFVTVRIIKSFEFRTTKNLLLPHVDATSMTVGALKDFVREQIKAAPGFKPFRTCQLDTLKLYTKAHGAKTTNLIINMENDEWILNDDSATLESIGIENEAELSFFNRELYEAFKLNPAQAW</sequence>
<dbReference type="Proteomes" id="UP000243876">
    <property type="component" value="Unassembled WGS sequence"/>
</dbReference>
<accession>A0A0D6EHL0</accession>